<dbReference type="PROSITE" id="PS51704">
    <property type="entry name" value="GP_PDE"/>
    <property type="match status" value="1"/>
</dbReference>
<reference evidence="2 3" key="1">
    <citation type="submission" date="2018-01" db="EMBL/GenBank/DDBJ databases">
        <title>G. obscuriglobus.</title>
        <authorList>
            <person name="Franke J."/>
            <person name="Blomberg W."/>
            <person name="Selmecki A."/>
        </authorList>
    </citation>
    <scope>NUCLEOTIDE SEQUENCE [LARGE SCALE GENOMIC DNA]</scope>
    <source>
        <strain evidence="2 3">DSM 5831</strain>
    </source>
</reference>
<dbReference type="KEGG" id="gog:C1280_23280"/>
<evidence type="ECO:0000259" key="1">
    <source>
        <dbReference type="PROSITE" id="PS51704"/>
    </source>
</evidence>
<dbReference type="GO" id="GO:0006629">
    <property type="term" value="P:lipid metabolic process"/>
    <property type="evidence" value="ECO:0007669"/>
    <property type="project" value="InterPro"/>
</dbReference>
<proteinExistence type="predicted"/>
<feature type="domain" description="GP-PDE" evidence="1">
    <location>
        <begin position="12"/>
        <end position="254"/>
    </location>
</feature>
<dbReference type="PANTHER" id="PTHR46211:SF1">
    <property type="entry name" value="GLYCEROPHOSPHODIESTER PHOSPHODIESTERASE, CYTOPLASMIC"/>
    <property type="match status" value="1"/>
</dbReference>
<dbReference type="SUPFAM" id="SSF51695">
    <property type="entry name" value="PLC-like phosphodiesterases"/>
    <property type="match status" value="1"/>
</dbReference>
<sequence>MMTHAPDATPKVEIVAHRGASYDAPENTVAALRLAWDQKADGSEFDIYLTKDGKLAVIHDKDTKRTAGVSKSVADSTFDELHALDVGSWKGAKFKGEPLPSLGDMLAVVPDGKRVFVEVKCGPEAVPELVRALTASKLRPEQTPVIAFDAAVVAALKKARPEVPAYWLVSLAPRKGAKAPTAAEVVAKAKEIKADGVDLSASAALDEAFAKAVREAGLKLYVWTVNDVEVAKRMVRLGVDGITTDRPGWLREQLAK</sequence>
<name>A0A2Z3HKK3_9BACT</name>
<dbReference type="InterPro" id="IPR030395">
    <property type="entry name" value="GP_PDE_dom"/>
</dbReference>
<protein>
    <submittedName>
        <fullName evidence="2">Glycerophosphodiester phosphodiesterase</fullName>
    </submittedName>
</protein>
<evidence type="ECO:0000313" key="3">
    <source>
        <dbReference type="Proteomes" id="UP000245802"/>
    </source>
</evidence>
<gene>
    <name evidence="2" type="ORF">C1280_23280</name>
</gene>
<dbReference type="EMBL" id="CP025958">
    <property type="protein sequence ID" value="AWM42354.1"/>
    <property type="molecule type" value="Genomic_DNA"/>
</dbReference>
<dbReference type="OrthoDB" id="238714at2"/>
<evidence type="ECO:0000313" key="2">
    <source>
        <dbReference type="EMBL" id="AWM42354.1"/>
    </source>
</evidence>
<accession>A0A2Z3HKK3</accession>
<keyword evidence="3" id="KW-1185">Reference proteome</keyword>
<dbReference type="AlphaFoldDB" id="A0A2Z3HKK3"/>
<dbReference type="Proteomes" id="UP000245802">
    <property type="component" value="Chromosome"/>
</dbReference>
<dbReference type="Gene3D" id="3.20.20.190">
    <property type="entry name" value="Phosphatidylinositol (PI) phosphodiesterase"/>
    <property type="match status" value="1"/>
</dbReference>
<dbReference type="Pfam" id="PF03009">
    <property type="entry name" value="GDPD"/>
    <property type="match status" value="1"/>
</dbReference>
<dbReference type="PANTHER" id="PTHR46211">
    <property type="entry name" value="GLYCEROPHOSPHORYL DIESTER PHOSPHODIESTERASE"/>
    <property type="match status" value="1"/>
</dbReference>
<organism evidence="2 3">
    <name type="scientific">Gemmata obscuriglobus</name>
    <dbReference type="NCBI Taxonomy" id="114"/>
    <lineage>
        <taxon>Bacteria</taxon>
        <taxon>Pseudomonadati</taxon>
        <taxon>Planctomycetota</taxon>
        <taxon>Planctomycetia</taxon>
        <taxon>Gemmatales</taxon>
        <taxon>Gemmataceae</taxon>
        <taxon>Gemmata</taxon>
    </lineage>
</organism>
<dbReference type="GO" id="GO:0008081">
    <property type="term" value="F:phosphoric diester hydrolase activity"/>
    <property type="evidence" value="ECO:0007669"/>
    <property type="project" value="InterPro"/>
</dbReference>
<dbReference type="CDD" id="cd08582">
    <property type="entry name" value="GDPD_like_2"/>
    <property type="match status" value="1"/>
</dbReference>
<dbReference type="InterPro" id="IPR017946">
    <property type="entry name" value="PLC-like_Pdiesterase_TIM-brl"/>
</dbReference>